<dbReference type="GO" id="GO:0042840">
    <property type="term" value="P:D-glucuronate catabolic process"/>
    <property type="evidence" value="ECO:0007669"/>
    <property type="project" value="TreeGrafter"/>
</dbReference>
<dbReference type="PANTHER" id="PTHR43085:SF15">
    <property type="entry name" value="2-DEHYDRO-3-DEOXYGLUCONOKINASE"/>
    <property type="match status" value="1"/>
</dbReference>
<dbReference type="Proteomes" id="UP000198440">
    <property type="component" value="Unassembled WGS sequence"/>
</dbReference>
<evidence type="ECO:0000256" key="3">
    <source>
        <dbReference type="ARBA" id="ARBA00022777"/>
    </source>
</evidence>
<evidence type="ECO:0000313" key="6">
    <source>
        <dbReference type="Proteomes" id="UP000198440"/>
    </source>
</evidence>
<dbReference type="AlphaFoldDB" id="A0A239KJ41"/>
<dbReference type="PROSITE" id="PS00584">
    <property type="entry name" value="PFKB_KINASES_2"/>
    <property type="match status" value="1"/>
</dbReference>
<dbReference type="GO" id="GO:0006974">
    <property type="term" value="P:DNA damage response"/>
    <property type="evidence" value="ECO:0007669"/>
    <property type="project" value="TreeGrafter"/>
</dbReference>
<evidence type="ECO:0000313" key="5">
    <source>
        <dbReference type="EMBL" id="SNT18020.1"/>
    </source>
</evidence>
<dbReference type="InterPro" id="IPR050306">
    <property type="entry name" value="PfkB_Carbo_kinase"/>
</dbReference>
<dbReference type="PANTHER" id="PTHR43085">
    <property type="entry name" value="HEXOKINASE FAMILY MEMBER"/>
    <property type="match status" value="1"/>
</dbReference>
<evidence type="ECO:0000259" key="4">
    <source>
        <dbReference type="Pfam" id="PF00294"/>
    </source>
</evidence>
<dbReference type="Pfam" id="PF00294">
    <property type="entry name" value="PfkB"/>
    <property type="match status" value="1"/>
</dbReference>
<proteinExistence type="inferred from homology"/>
<sequence length="320" mass="34799">MKKTLKVACVGEALIEMIAQAIPGNARLNVAGDTLNTAIYLRRALPKSHSVHYVTGLGTDQMSDQMIEFMQSEGLETSGITRVADRLPGLYSISNDASGERSFAYWRENSAARSLFQESGVCDFSALEDYDLIYMSEISLAILPPPVRVSLLNWMGEYRENGGQFAFDSNYRAKLWESQTRARETVTQAWSLCDIALPSLDDEIALFGGTETAVLRRFSEIEGCIGSLKRGERGPIAINAHQNGGQSFPKASRVVDTTAAGDSFSGAFIGSYLQHGSVSKAMSLGHHYASVVIEHHGAIVPKHTMELRIDAMAACSHGAN</sequence>
<keyword evidence="3 5" id="KW-0418">Kinase</keyword>
<organism evidence="5 6">
    <name type="scientific">Antarctobacter heliothermus</name>
    <dbReference type="NCBI Taxonomy" id="74033"/>
    <lineage>
        <taxon>Bacteria</taxon>
        <taxon>Pseudomonadati</taxon>
        <taxon>Pseudomonadota</taxon>
        <taxon>Alphaproteobacteria</taxon>
        <taxon>Rhodobacterales</taxon>
        <taxon>Roseobacteraceae</taxon>
        <taxon>Antarctobacter</taxon>
    </lineage>
</organism>
<dbReference type="SUPFAM" id="SSF53613">
    <property type="entry name" value="Ribokinase-like"/>
    <property type="match status" value="1"/>
</dbReference>
<dbReference type="GO" id="GO:0019698">
    <property type="term" value="P:D-galacturonate catabolic process"/>
    <property type="evidence" value="ECO:0007669"/>
    <property type="project" value="TreeGrafter"/>
</dbReference>
<comment type="similarity">
    <text evidence="1">Belongs to the carbohydrate kinase PfkB family.</text>
</comment>
<dbReference type="InterPro" id="IPR011611">
    <property type="entry name" value="PfkB_dom"/>
</dbReference>
<reference evidence="5 6" key="1">
    <citation type="submission" date="2017-06" db="EMBL/GenBank/DDBJ databases">
        <authorList>
            <person name="Kim H.J."/>
            <person name="Triplett B.A."/>
        </authorList>
    </citation>
    <scope>NUCLEOTIDE SEQUENCE [LARGE SCALE GENOMIC DNA]</scope>
    <source>
        <strain evidence="5 6">DSM 11445</strain>
    </source>
</reference>
<feature type="domain" description="Carbohydrate kinase PfkB" evidence="4">
    <location>
        <begin position="6"/>
        <end position="303"/>
    </location>
</feature>
<dbReference type="GO" id="GO:0005829">
    <property type="term" value="C:cytosol"/>
    <property type="evidence" value="ECO:0007669"/>
    <property type="project" value="TreeGrafter"/>
</dbReference>
<dbReference type="RefSeq" id="WP_089279999.1">
    <property type="nucleotide sequence ID" value="NZ_FZON01000066.1"/>
</dbReference>
<evidence type="ECO:0000256" key="1">
    <source>
        <dbReference type="ARBA" id="ARBA00010688"/>
    </source>
</evidence>
<protein>
    <submittedName>
        <fullName evidence="5">2-dehydro-3-deoxygluconokinase</fullName>
    </submittedName>
</protein>
<evidence type="ECO:0000256" key="2">
    <source>
        <dbReference type="ARBA" id="ARBA00022679"/>
    </source>
</evidence>
<dbReference type="Gene3D" id="3.40.1190.20">
    <property type="match status" value="1"/>
</dbReference>
<gene>
    <name evidence="5" type="ORF">SAMN04488078_10669</name>
</gene>
<dbReference type="InterPro" id="IPR029056">
    <property type="entry name" value="Ribokinase-like"/>
</dbReference>
<dbReference type="OrthoDB" id="9776822at2"/>
<dbReference type="EMBL" id="FZON01000066">
    <property type="protein sequence ID" value="SNT18020.1"/>
    <property type="molecule type" value="Genomic_DNA"/>
</dbReference>
<dbReference type="InterPro" id="IPR002173">
    <property type="entry name" value="Carboh/pur_kinase_PfkB_CS"/>
</dbReference>
<dbReference type="CDD" id="cd01166">
    <property type="entry name" value="KdgK"/>
    <property type="match status" value="1"/>
</dbReference>
<accession>A0A239KJ41</accession>
<keyword evidence="2" id="KW-0808">Transferase</keyword>
<dbReference type="GO" id="GO:0008673">
    <property type="term" value="F:2-dehydro-3-deoxygluconokinase activity"/>
    <property type="evidence" value="ECO:0007669"/>
    <property type="project" value="TreeGrafter"/>
</dbReference>
<name>A0A239KJ41_9RHOB</name>